<gene>
    <name evidence="2" type="ORF">HRI_004050300</name>
</gene>
<proteinExistence type="predicted"/>
<protein>
    <submittedName>
        <fullName evidence="2">Uncharacterized protein</fullName>
    </submittedName>
</protein>
<evidence type="ECO:0000313" key="3">
    <source>
        <dbReference type="Proteomes" id="UP001165190"/>
    </source>
</evidence>
<accession>A0A9W7IXP6</accession>
<comment type="caution">
    <text evidence="2">The sequence shown here is derived from an EMBL/GenBank/DDBJ whole genome shotgun (WGS) entry which is preliminary data.</text>
</comment>
<feature type="region of interest" description="Disordered" evidence="1">
    <location>
        <begin position="6"/>
        <end position="46"/>
    </location>
</feature>
<dbReference type="EMBL" id="BSYR01000038">
    <property type="protein sequence ID" value="GMJ03811.1"/>
    <property type="molecule type" value="Genomic_DNA"/>
</dbReference>
<evidence type="ECO:0000256" key="1">
    <source>
        <dbReference type="SAM" id="MobiDB-lite"/>
    </source>
</evidence>
<organism evidence="2 3">
    <name type="scientific">Hibiscus trionum</name>
    <name type="common">Flower of an hour</name>
    <dbReference type="NCBI Taxonomy" id="183268"/>
    <lineage>
        <taxon>Eukaryota</taxon>
        <taxon>Viridiplantae</taxon>
        <taxon>Streptophyta</taxon>
        <taxon>Embryophyta</taxon>
        <taxon>Tracheophyta</taxon>
        <taxon>Spermatophyta</taxon>
        <taxon>Magnoliopsida</taxon>
        <taxon>eudicotyledons</taxon>
        <taxon>Gunneridae</taxon>
        <taxon>Pentapetalae</taxon>
        <taxon>rosids</taxon>
        <taxon>malvids</taxon>
        <taxon>Malvales</taxon>
        <taxon>Malvaceae</taxon>
        <taxon>Malvoideae</taxon>
        <taxon>Hibiscus</taxon>
    </lineage>
</organism>
<evidence type="ECO:0000313" key="2">
    <source>
        <dbReference type="EMBL" id="GMJ03811.1"/>
    </source>
</evidence>
<dbReference type="Proteomes" id="UP001165190">
    <property type="component" value="Unassembled WGS sequence"/>
</dbReference>
<keyword evidence="3" id="KW-1185">Reference proteome</keyword>
<reference evidence="2" key="1">
    <citation type="submission" date="2023-05" db="EMBL/GenBank/DDBJ databases">
        <title>Genome and transcriptome analyses reveal genes involved in the formation of fine ridges on petal epidermal cells in Hibiscus trionum.</title>
        <authorList>
            <person name="Koshimizu S."/>
            <person name="Masuda S."/>
            <person name="Ishii T."/>
            <person name="Shirasu K."/>
            <person name="Hoshino A."/>
            <person name="Arita M."/>
        </authorList>
    </citation>
    <scope>NUCLEOTIDE SEQUENCE</scope>
    <source>
        <strain evidence="2">Hamamatsu line</strain>
    </source>
</reference>
<dbReference type="AlphaFoldDB" id="A0A9W7IXP6"/>
<dbReference type="OrthoDB" id="726408at2759"/>
<sequence length="138" mass="15650">MLIITYTSSHNHLGPGLDTKNRTRSPPKEPETNDDQPAVSQAELEASEEEHFHYLQSLLRFHQNIVINQEDSFAGNIERRFMLDEEPLSSFPYVKASSTPKSDENDFFDDLEELPICSAFTSFMRSKVFGEGVPVVPS</sequence>
<name>A0A9W7IXP6_HIBTR</name>